<feature type="transmembrane region" description="Helical" evidence="1">
    <location>
        <begin position="292"/>
        <end position="313"/>
    </location>
</feature>
<gene>
    <name evidence="2" type="ORF">E0D97_17710</name>
</gene>
<proteinExistence type="predicted"/>
<evidence type="ECO:0008006" key="4">
    <source>
        <dbReference type="Google" id="ProtNLM"/>
    </source>
</evidence>
<feature type="transmembrane region" description="Helical" evidence="1">
    <location>
        <begin position="257"/>
        <end position="280"/>
    </location>
</feature>
<feature type="transmembrane region" description="Helical" evidence="1">
    <location>
        <begin position="379"/>
        <end position="397"/>
    </location>
</feature>
<sequence length="598" mass="64158">MNNSRKNRAVARLWPLFGFLAAGFLVMGLDIADGVGFLIDVDDRMRALQIRDLVADGQWFDRRMPFIAMPQDYVSPWSRLVDLPYYLTTLALRPFLGDDAALSLARMIWPPLLFVMLGMFAVRTMRFITDGGITPVQSVLAACLMSFALWNFVPGRIDHHGLQLVLMMALLSGIADPRPVRGGLLAGVAATLSISIGLETLPFIAVALGALALVAALQFDDARLRLQALGWAFGLSALPVAFALAGPSVVADNACDALSAFWVSAILLGGAVAALTPLSWRIGVLSRDHAVVWRLASLAVPATAAGIALAVAFPACLDGPYQMIDPVSRAFWLDRVQQEGGVAYLLETGVLNLTSMLGIFALLNVLAVPVVWRGMRSGRYGLAIVWLVSAVATLAGFVQIRFITFPAAFVPLLIPLLIGTAAGGGMNWRLLGAFALPPILVMFWLTAFPPAPFTLDAFDLMADDRCKGEDMSVLAEAPAGRIMTPLGLAFAIAEEPYGHTVAALPFHRASPGIRRVALAFAGENSAERREGLEPFDYLAVCRRDGGHDLSGARLYRALVQGQDVPGLVPVNPDNASRFRLYRIDVTAPDAFALPPGGM</sequence>
<feature type="transmembrane region" description="Helical" evidence="1">
    <location>
        <begin position="100"/>
        <end position="122"/>
    </location>
</feature>
<feature type="transmembrane region" description="Helical" evidence="1">
    <location>
        <begin position="403"/>
        <end position="423"/>
    </location>
</feature>
<keyword evidence="1" id="KW-1133">Transmembrane helix</keyword>
<dbReference type="OrthoDB" id="8334727at2"/>
<organism evidence="2 3">
    <name type="scientific">Oricola cellulosilytica</name>
    <dbReference type="NCBI Taxonomy" id="1429082"/>
    <lineage>
        <taxon>Bacteria</taxon>
        <taxon>Pseudomonadati</taxon>
        <taxon>Pseudomonadota</taxon>
        <taxon>Alphaproteobacteria</taxon>
        <taxon>Hyphomicrobiales</taxon>
        <taxon>Ahrensiaceae</taxon>
        <taxon>Oricola</taxon>
    </lineage>
</organism>
<feature type="transmembrane region" description="Helical" evidence="1">
    <location>
        <begin position="184"/>
        <end position="217"/>
    </location>
</feature>
<keyword evidence="1" id="KW-0472">Membrane</keyword>
<feature type="transmembrane region" description="Helical" evidence="1">
    <location>
        <begin position="350"/>
        <end position="372"/>
    </location>
</feature>
<dbReference type="Proteomes" id="UP000291301">
    <property type="component" value="Unassembled WGS sequence"/>
</dbReference>
<reference evidence="2 3" key="1">
    <citation type="journal article" date="2015" name="Antonie Van Leeuwenhoek">
        <title>Oricola cellulosilytica gen. nov., sp. nov., a cellulose-degrading bacterium of the family Phyllobacteriaceae isolated from surface seashore water, and emended descriptions of Mesorhizobium loti and Phyllobacterium myrsinacearum.</title>
        <authorList>
            <person name="Hameed A."/>
            <person name="Shahina M."/>
            <person name="Lai W.A."/>
            <person name="Lin S.Y."/>
            <person name="Young L.S."/>
            <person name="Liu Y.C."/>
            <person name="Hsu Y.H."/>
            <person name="Young C.C."/>
        </authorList>
    </citation>
    <scope>NUCLEOTIDE SEQUENCE [LARGE SCALE GENOMIC DNA]</scope>
    <source>
        <strain evidence="2 3">KCTC 52183</strain>
    </source>
</reference>
<feature type="transmembrane region" description="Helical" evidence="1">
    <location>
        <begin position="134"/>
        <end position="153"/>
    </location>
</feature>
<name>A0A4R0P2E5_9HYPH</name>
<evidence type="ECO:0000256" key="1">
    <source>
        <dbReference type="SAM" id="Phobius"/>
    </source>
</evidence>
<evidence type="ECO:0000313" key="2">
    <source>
        <dbReference type="EMBL" id="TCD10985.1"/>
    </source>
</evidence>
<protein>
    <recommendedName>
        <fullName evidence="4">Glycosyltransferase RgtA/B/C/D-like domain-containing protein</fullName>
    </recommendedName>
</protein>
<comment type="caution">
    <text evidence="2">The sequence shown here is derived from an EMBL/GenBank/DDBJ whole genome shotgun (WGS) entry which is preliminary data.</text>
</comment>
<feature type="transmembrane region" description="Helical" evidence="1">
    <location>
        <begin position="229"/>
        <end position="251"/>
    </location>
</feature>
<accession>A0A4R0P2E5</accession>
<dbReference type="EMBL" id="SJST01000011">
    <property type="protein sequence ID" value="TCD10985.1"/>
    <property type="molecule type" value="Genomic_DNA"/>
</dbReference>
<keyword evidence="3" id="KW-1185">Reference proteome</keyword>
<keyword evidence="1" id="KW-0812">Transmembrane</keyword>
<evidence type="ECO:0000313" key="3">
    <source>
        <dbReference type="Proteomes" id="UP000291301"/>
    </source>
</evidence>
<dbReference type="AlphaFoldDB" id="A0A4R0P2E5"/>
<dbReference type="RefSeq" id="WP_131571804.1">
    <property type="nucleotide sequence ID" value="NZ_JAINFK010000010.1"/>
</dbReference>
<feature type="transmembrane region" description="Helical" evidence="1">
    <location>
        <begin position="430"/>
        <end position="448"/>
    </location>
</feature>